<feature type="domain" description="DYW" evidence="6">
    <location>
        <begin position="591"/>
        <end position="683"/>
    </location>
</feature>
<evidence type="ECO:0000313" key="11">
    <source>
        <dbReference type="RefSeq" id="XP_027116820.1"/>
    </source>
</evidence>
<evidence type="ECO:0000313" key="13">
    <source>
        <dbReference type="RefSeq" id="XP_027116823.1"/>
    </source>
</evidence>
<comment type="similarity">
    <text evidence="3">Belongs to the PPR family. PCMP-E subfamily.</text>
</comment>
<dbReference type="Pfam" id="PF01535">
    <property type="entry name" value="PPR"/>
    <property type="match status" value="4"/>
</dbReference>
<feature type="repeat" description="PPR" evidence="4">
    <location>
        <begin position="107"/>
        <end position="141"/>
    </location>
</feature>
<dbReference type="RefSeq" id="XP_027116820.1">
    <property type="nucleotide sequence ID" value="XM_027261019.1"/>
</dbReference>
<dbReference type="RefSeq" id="XP_027116819.1">
    <property type="nucleotide sequence ID" value="XM_027261018.1"/>
</dbReference>
<dbReference type="RefSeq" id="XP_027116823.1">
    <property type="nucleotide sequence ID" value="XM_027261022.1"/>
</dbReference>
<dbReference type="OrthoDB" id="185373at2759"/>
<evidence type="ECO:0000313" key="10">
    <source>
        <dbReference type="RefSeq" id="XP_027116819.1"/>
    </source>
</evidence>
<dbReference type="RefSeq" id="XP_027116821.1">
    <property type="nucleotide sequence ID" value="XM_027261020.1"/>
</dbReference>
<dbReference type="GO" id="GO:0003723">
    <property type="term" value="F:RNA binding"/>
    <property type="evidence" value="ECO:0007669"/>
    <property type="project" value="InterPro"/>
</dbReference>
<dbReference type="GO" id="GO:0008270">
    <property type="term" value="F:zinc ion binding"/>
    <property type="evidence" value="ECO:0007669"/>
    <property type="project" value="InterPro"/>
</dbReference>
<keyword evidence="7" id="KW-1185">Reference proteome</keyword>
<evidence type="ECO:0000256" key="2">
    <source>
        <dbReference type="ARBA" id="ARBA00022737"/>
    </source>
</evidence>
<dbReference type="InterPro" id="IPR032867">
    <property type="entry name" value="DYW_dom"/>
</dbReference>
<dbReference type="Gene3D" id="1.25.40.10">
    <property type="entry name" value="Tetratricopeptide repeat domain"/>
    <property type="match status" value="4"/>
</dbReference>
<dbReference type="FunFam" id="1.25.40.10:FF:000031">
    <property type="entry name" value="Pentatricopeptide repeat-containing protein mitochondrial"/>
    <property type="match status" value="1"/>
</dbReference>
<evidence type="ECO:0000256" key="5">
    <source>
        <dbReference type="SAM" id="MobiDB-lite"/>
    </source>
</evidence>
<evidence type="ECO:0000313" key="7">
    <source>
        <dbReference type="Proteomes" id="UP001652660"/>
    </source>
</evidence>
<dbReference type="RefSeq" id="XP_027116817.1">
    <property type="nucleotide sequence ID" value="XM_027261016.1"/>
</dbReference>
<dbReference type="InterPro" id="IPR046848">
    <property type="entry name" value="E_motif"/>
</dbReference>
<evidence type="ECO:0000313" key="12">
    <source>
        <dbReference type="RefSeq" id="XP_027116821.1"/>
    </source>
</evidence>
<reference evidence="7" key="1">
    <citation type="journal article" date="2025" name="Foods">
        <title>Unveiling the Microbial Signatures of Arabica Coffee Cherries: Insights into Ripeness Specific Diversity, Functional Traits, and Implications for Quality and Safety.</title>
        <authorList>
            <consortium name="RefSeq"/>
            <person name="Tenea G.N."/>
            <person name="Cifuentes V."/>
            <person name="Reyes P."/>
            <person name="Cevallos-Vallejos M."/>
        </authorList>
    </citation>
    <scope>NUCLEOTIDE SEQUENCE [LARGE SCALE GENOMIC DNA]</scope>
</reference>
<protein>
    <submittedName>
        <fullName evidence="8 9">Pentatricopeptide repeat-containing protein At1g04840 isoform X1</fullName>
    </submittedName>
</protein>
<evidence type="ECO:0000256" key="3">
    <source>
        <dbReference type="ARBA" id="ARBA00061659"/>
    </source>
</evidence>
<dbReference type="Pfam" id="PF13812">
    <property type="entry name" value="PPR_3"/>
    <property type="match status" value="1"/>
</dbReference>
<feature type="region of interest" description="Disordered" evidence="5">
    <location>
        <begin position="1"/>
        <end position="37"/>
    </location>
</feature>
<dbReference type="AlphaFoldDB" id="A0A6P6WNI5"/>
<evidence type="ECO:0000313" key="9">
    <source>
        <dbReference type="RefSeq" id="XP_027116818.1"/>
    </source>
</evidence>
<reference evidence="8 9" key="2">
    <citation type="submission" date="2025-04" db="UniProtKB">
        <authorList>
            <consortium name="RefSeq"/>
        </authorList>
    </citation>
    <scope>IDENTIFICATION</scope>
    <source>
        <tissue evidence="8 9">Leaves</tissue>
    </source>
</reference>
<feature type="repeat" description="PPR" evidence="4">
    <location>
        <begin position="212"/>
        <end position="242"/>
    </location>
</feature>
<dbReference type="FunFam" id="1.25.40.10:FF:000280">
    <property type="entry name" value="Pentatricopeptide repeat-containing protein"/>
    <property type="match status" value="1"/>
</dbReference>
<feature type="repeat" description="PPR" evidence="4">
    <location>
        <begin position="243"/>
        <end position="277"/>
    </location>
</feature>
<dbReference type="SUPFAM" id="SSF48452">
    <property type="entry name" value="TPR-like"/>
    <property type="match status" value="1"/>
</dbReference>
<evidence type="ECO:0000259" key="6">
    <source>
        <dbReference type="Pfam" id="PF14432"/>
    </source>
</evidence>
<dbReference type="InterPro" id="IPR011990">
    <property type="entry name" value="TPR-like_helical_dom_sf"/>
</dbReference>
<dbReference type="GO" id="GO:0009451">
    <property type="term" value="P:RNA modification"/>
    <property type="evidence" value="ECO:0007669"/>
    <property type="project" value="InterPro"/>
</dbReference>
<gene>
    <name evidence="8 9 10 11 12 13" type="primary">LOC113734462</name>
</gene>
<dbReference type="Proteomes" id="UP001652660">
    <property type="component" value="Chromosome 3c"/>
</dbReference>
<dbReference type="PANTHER" id="PTHR47926:SF492">
    <property type="entry name" value="DYW DOMAIN-CONTAINING PROTEIN"/>
    <property type="match status" value="1"/>
</dbReference>
<accession>A0A6P6WNI5</accession>
<organism evidence="7 11">
    <name type="scientific">Coffea arabica</name>
    <name type="common">Arabian coffee</name>
    <dbReference type="NCBI Taxonomy" id="13443"/>
    <lineage>
        <taxon>Eukaryota</taxon>
        <taxon>Viridiplantae</taxon>
        <taxon>Streptophyta</taxon>
        <taxon>Embryophyta</taxon>
        <taxon>Tracheophyta</taxon>
        <taxon>Spermatophyta</taxon>
        <taxon>Magnoliopsida</taxon>
        <taxon>eudicotyledons</taxon>
        <taxon>Gunneridae</taxon>
        <taxon>Pentapetalae</taxon>
        <taxon>asterids</taxon>
        <taxon>lamiids</taxon>
        <taxon>Gentianales</taxon>
        <taxon>Rubiaceae</taxon>
        <taxon>Ixoroideae</taxon>
        <taxon>Gardenieae complex</taxon>
        <taxon>Bertiereae - Coffeeae clade</taxon>
        <taxon>Coffeeae</taxon>
        <taxon>Coffea</taxon>
    </lineage>
</organism>
<dbReference type="InterPro" id="IPR002885">
    <property type="entry name" value="PPR_rpt"/>
</dbReference>
<dbReference type="InterPro" id="IPR046960">
    <property type="entry name" value="PPR_At4g14850-like_plant"/>
</dbReference>
<name>A0A6P6WNI5_COFAR</name>
<sequence length="683" mass="76693">MKKAMRVLAPKSALPSKKKNPISSPPPNPHQSYSKIIPQNPNQAETHFVTLIHASKTILQLQQIHSQLILQAMSSNSKIITQLVSSSSSQRSIDYALHIFNSFTDPNVYMFNALIRGLTENSWFRKTVEFFKLMSRLDVRPSRLTFPFVLKSVVGLGDKWLGGMVHGGILKMGLEFDGFVRVSLVDMYAKMELLSLALQLFDESPERNKLDSVLLWNVVINGCCKNGILEKAVELFEAMPERNLGSWNSLINGLIRNGKVDKAVELFEGMVEKNVVSWTTMVHGLSLNGMHEKALEMFFNMIEEEGVRANDLTLVSVLSACAKTGALEAGIKIHKYILGNKFRLNAAVGTALIDMYAKCGQIQSASQVFHDTKEKDVRTWSVMIWGWAIHGSVEQALQCFEKMKLTGIEPDEVAFLAVLTACSHAGLVDEGLKFFDSMKLDYSIEPTMKHCAVIVDLYGRAGQLDEALRFIQCMALTPDFVIWGALFSACRAHKNIEMAKYVSEKLLQLEPKHSGSYVFMSNIYAGVGIWEEVERVRTSMKDKGAAKDTGLSHVEVHGKLHSFVAGDQAHMHTKEIYSKLEEMINRAREHGYIPETEWVLHNIEEEEKEDALGTHSEKLALAFGLISTGPGVVLRIVKNLRTCGDCHSLMKHVSKLSQREIVVRDIKRFHHFKDGICSCQDYW</sequence>
<dbReference type="Pfam" id="PF13041">
    <property type="entry name" value="PPR_2"/>
    <property type="match status" value="1"/>
</dbReference>
<keyword evidence="2" id="KW-0677">Repeat</keyword>
<proteinExistence type="inferred from homology"/>
<dbReference type="PROSITE" id="PS51375">
    <property type="entry name" value="PPR"/>
    <property type="match status" value="4"/>
</dbReference>
<dbReference type="Pfam" id="PF20431">
    <property type="entry name" value="E_motif"/>
    <property type="match status" value="1"/>
</dbReference>
<dbReference type="Pfam" id="PF14432">
    <property type="entry name" value="DYW_deaminase"/>
    <property type="match status" value="1"/>
</dbReference>
<feature type="repeat" description="PPR" evidence="4">
    <location>
        <begin position="376"/>
        <end position="410"/>
    </location>
</feature>
<comment type="similarity">
    <text evidence="1">Belongs to the PPR family. PCMP-H subfamily.</text>
</comment>
<dbReference type="GeneID" id="113734462"/>
<evidence type="ECO:0000256" key="4">
    <source>
        <dbReference type="PROSITE-ProRule" id="PRU00708"/>
    </source>
</evidence>
<dbReference type="NCBIfam" id="TIGR00756">
    <property type="entry name" value="PPR"/>
    <property type="match status" value="5"/>
</dbReference>
<dbReference type="PANTHER" id="PTHR47926">
    <property type="entry name" value="PENTATRICOPEPTIDE REPEAT-CONTAINING PROTEIN"/>
    <property type="match status" value="1"/>
</dbReference>
<dbReference type="RefSeq" id="XP_027116818.1">
    <property type="nucleotide sequence ID" value="XM_027261017.1"/>
</dbReference>
<evidence type="ECO:0000256" key="1">
    <source>
        <dbReference type="ARBA" id="ARBA00006643"/>
    </source>
</evidence>
<evidence type="ECO:0000313" key="8">
    <source>
        <dbReference type="RefSeq" id="XP_027116817.1"/>
    </source>
</evidence>